<name>A0A918HDG4_9ACTN</name>
<dbReference type="InterPro" id="IPR011330">
    <property type="entry name" value="Glyco_hydro/deAcase_b/a-brl"/>
</dbReference>
<dbReference type="EMBL" id="BMQQ01000025">
    <property type="protein sequence ID" value="GGT52873.1"/>
    <property type="molecule type" value="Genomic_DNA"/>
</dbReference>
<dbReference type="PANTHER" id="PTHR34216">
    <property type="match status" value="1"/>
</dbReference>
<dbReference type="AlphaFoldDB" id="A0A918HDG4"/>
<dbReference type="GO" id="GO:0016810">
    <property type="term" value="F:hydrolase activity, acting on carbon-nitrogen (but not peptide) bonds"/>
    <property type="evidence" value="ECO:0007669"/>
    <property type="project" value="InterPro"/>
</dbReference>
<evidence type="ECO:0000256" key="1">
    <source>
        <dbReference type="ARBA" id="ARBA00004613"/>
    </source>
</evidence>
<gene>
    <name evidence="4" type="ORF">GCM10014713_53550</name>
</gene>
<evidence type="ECO:0000259" key="3">
    <source>
        <dbReference type="PROSITE" id="PS51677"/>
    </source>
</evidence>
<reference evidence="4" key="2">
    <citation type="submission" date="2020-09" db="EMBL/GenBank/DDBJ databases">
        <authorList>
            <person name="Sun Q."/>
            <person name="Ohkuma M."/>
        </authorList>
    </citation>
    <scope>NUCLEOTIDE SEQUENCE</scope>
    <source>
        <strain evidence="4">JCM 3172</strain>
    </source>
</reference>
<dbReference type="Gene3D" id="3.20.20.370">
    <property type="entry name" value="Glycoside hydrolase/deacetylase"/>
    <property type="match status" value="1"/>
</dbReference>
<dbReference type="PROSITE" id="PS51677">
    <property type="entry name" value="NODB"/>
    <property type="match status" value="1"/>
</dbReference>
<evidence type="ECO:0000313" key="5">
    <source>
        <dbReference type="Proteomes" id="UP000619486"/>
    </source>
</evidence>
<feature type="domain" description="NodB homology" evidence="3">
    <location>
        <begin position="82"/>
        <end position="268"/>
    </location>
</feature>
<accession>A0A918HDG4</accession>
<keyword evidence="5" id="KW-1185">Reference proteome</keyword>
<dbReference type="InterPro" id="IPR002509">
    <property type="entry name" value="NODB_dom"/>
</dbReference>
<proteinExistence type="predicted"/>
<dbReference type="InterPro" id="IPR051398">
    <property type="entry name" value="Polysacch_Deacetylase"/>
</dbReference>
<reference evidence="4" key="1">
    <citation type="journal article" date="2014" name="Int. J. Syst. Evol. Microbiol.">
        <title>Complete genome sequence of Corynebacterium casei LMG S-19264T (=DSM 44701T), isolated from a smear-ripened cheese.</title>
        <authorList>
            <consortium name="US DOE Joint Genome Institute (JGI-PGF)"/>
            <person name="Walter F."/>
            <person name="Albersmeier A."/>
            <person name="Kalinowski J."/>
            <person name="Ruckert C."/>
        </authorList>
    </citation>
    <scope>NUCLEOTIDE SEQUENCE</scope>
    <source>
        <strain evidence="4">JCM 3172</strain>
    </source>
</reference>
<comment type="subcellular location">
    <subcellularLocation>
        <location evidence="1">Secreted</location>
    </subcellularLocation>
</comment>
<dbReference type="SUPFAM" id="SSF88713">
    <property type="entry name" value="Glycoside hydrolase/deacetylase"/>
    <property type="match status" value="1"/>
</dbReference>
<dbReference type="GO" id="GO:0005576">
    <property type="term" value="C:extracellular region"/>
    <property type="evidence" value="ECO:0007669"/>
    <property type="project" value="UniProtKB-SubCell"/>
</dbReference>
<dbReference type="CDD" id="cd10918">
    <property type="entry name" value="CE4_NodB_like_5s_6s"/>
    <property type="match status" value="1"/>
</dbReference>
<sequence>MSAVTAPDRSRTGTRRTRRLLPRPPLWVAMYHAVADPTDDPYRVAVSPVTFARQLHWLSDRGLRGVGVGELLNATARGRAAGLVGLTFDDGYADFLDCAVPLLHRHGFTATVFVLSGRVGGANDWDERGPRRRLLDEDGIRRAAAAGMEVASHGLRHVSLAGADDQVLAEETGRSRELLHEITGRAPDGFCYPYGDVDARAMNAVRDAGYRYGCAVNPKALSGVFALPRVHIGEQDSAWRLTAKRALHGLRRRHPADLPLPRPERVAR</sequence>
<organism evidence="4 5">
    <name type="scientific">Streptomyces purpureus</name>
    <dbReference type="NCBI Taxonomy" id="1951"/>
    <lineage>
        <taxon>Bacteria</taxon>
        <taxon>Bacillati</taxon>
        <taxon>Actinomycetota</taxon>
        <taxon>Actinomycetes</taxon>
        <taxon>Kitasatosporales</taxon>
        <taxon>Streptomycetaceae</taxon>
        <taxon>Streptomyces</taxon>
    </lineage>
</organism>
<dbReference type="GO" id="GO:0005975">
    <property type="term" value="P:carbohydrate metabolic process"/>
    <property type="evidence" value="ECO:0007669"/>
    <property type="project" value="InterPro"/>
</dbReference>
<dbReference type="Proteomes" id="UP000619486">
    <property type="component" value="Unassembled WGS sequence"/>
</dbReference>
<dbReference type="Pfam" id="PF01522">
    <property type="entry name" value="Polysacc_deac_1"/>
    <property type="match status" value="1"/>
</dbReference>
<keyword evidence="2" id="KW-0732">Signal</keyword>
<protein>
    <submittedName>
        <fullName evidence="4">Polysaccharide deacetylase</fullName>
    </submittedName>
</protein>
<comment type="caution">
    <text evidence="4">The sequence shown here is derived from an EMBL/GenBank/DDBJ whole genome shotgun (WGS) entry which is preliminary data.</text>
</comment>
<evidence type="ECO:0000256" key="2">
    <source>
        <dbReference type="ARBA" id="ARBA00022729"/>
    </source>
</evidence>
<evidence type="ECO:0000313" key="4">
    <source>
        <dbReference type="EMBL" id="GGT52873.1"/>
    </source>
</evidence>
<dbReference type="PANTHER" id="PTHR34216:SF3">
    <property type="entry name" value="POLY-BETA-1,6-N-ACETYL-D-GLUCOSAMINE N-DEACETYLASE"/>
    <property type="match status" value="1"/>
</dbReference>